<dbReference type="InterPro" id="IPR000999">
    <property type="entry name" value="RNase_III_dom"/>
</dbReference>
<sequence>MLQDALAAPHLRCMLLRKDSSHSHLAFDGDAVIALILHAIGKKYTDHVGVRAAIVAHVGSNAALASVCLESGILDMAFSLATRNGKLTLVPTKVAADILEAVVAATYNLLGFAKTEEWFEEIARPWVEEVVRKLNF</sequence>
<dbReference type="SMART" id="SM00535">
    <property type="entry name" value="RIBOc"/>
    <property type="match status" value="1"/>
</dbReference>
<organism evidence="2 3">
    <name type="scientific">Apiotrichum porosum</name>
    <dbReference type="NCBI Taxonomy" id="105984"/>
    <lineage>
        <taxon>Eukaryota</taxon>
        <taxon>Fungi</taxon>
        <taxon>Dikarya</taxon>
        <taxon>Basidiomycota</taxon>
        <taxon>Agaricomycotina</taxon>
        <taxon>Tremellomycetes</taxon>
        <taxon>Trichosporonales</taxon>
        <taxon>Trichosporonaceae</taxon>
        <taxon>Apiotrichum</taxon>
    </lineage>
</organism>
<dbReference type="Gene3D" id="1.10.1520.10">
    <property type="entry name" value="Ribonuclease III domain"/>
    <property type="match status" value="1"/>
</dbReference>
<evidence type="ECO:0000313" key="2">
    <source>
        <dbReference type="EMBL" id="RSH84420.1"/>
    </source>
</evidence>
<name>A0A427Y033_9TREE</name>
<dbReference type="GeneID" id="39590483"/>
<dbReference type="AlphaFoldDB" id="A0A427Y033"/>
<dbReference type="RefSeq" id="XP_028477868.1">
    <property type="nucleotide sequence ID" value="XM_028621416.1"/>
</dbReference>
<comment type="caution">
    <text evidence="2">The sequence shown here is derived from an EMBL/GenBank/DDBJ whole genome shotgun (WGS) entry which is preliminary data.</text>
</comment>
<reference evidence="2 3" key="1">
    <citation type="submission" date="2018-11" db="EMBL/GenBank/DDBJ databases">
        <title>Genome sequence of Apiotrichum porosum DSM 27194.</title>
        <authorList>
            <person name="Aliyu H."/>
            <person name="Gorte O."/>
            <person name="Ochsenreither K."/>
        </authorList>
    </citation>
    <scope>NUCLEOTIDE SEQUENCE [LARGE SCALE GENOMIC DNA]</scope>
    <source>
        <strain evidence="2 3">DSM 27194</strain>
    </source>
</reference>
<protein>
    <recommendedName>
        <fullName evidence="1">RNase III domain-containing protein</fullName>
    </recommendedName>
</protein>
<dbReference type="Proteomes" id="UP000279236">
    <property type="component" value="Unassembled WGS sequence"/>
</dbReference>
<proteinExistence type="predicted"/>
<accession>A0A427Y033</accession>
<feature type="domain" description="RNase III" evidence="1">
    <location>
        <begin position="9"/>
        <end position="132"/>
    </location>
</feature>
<keyword evidence="3" id="KW-1185">Reference proteome</keyword>
<evidence type="ECO:0000313" key="3">
    <source>
        <dbReference type="Proteomes" id="UP000279236"/>
    </source>
</evidence>
<evidence type="ECO:0000259" key="1">
    <source>
        <dbReference type="SMART" id="SM00535"/>
    </source>
</evidence>
<gene>
    <name evidence="2" type="ORF">EHS24_005940</name>
</gene>
<dbReference type="EMBL" id="RSCE01000003">
    <property type="protein sequence ID" value="RSH84420.1"/>
    <property type="molecule type" value="Genomic_DNA"/>
</dbReference>
<dbReference type="SUPFAM" id="SSF69065">
    <property type="entry name" value="RNase III domain-like"/>
    <property type="match status" value="1"/>
</dbReference>
<dbReference type="GO" id="GO:0004525">
    <property type="term" value="F:ribonuclease III activity"/>
    <property type="evidence" value="ECO:0007669"/>
    <property type="project" value="InterPro"/>
</dbReference>
<dbReference type="InterPro" id="IPR036389">
    <property type="entry name" value="RNase_III_sf"/>
</dbReference>
<dbReference type="GO" id="GO:0006396">
    <property type="term" value="P:RNA processing"/>
    <property type="evidence" value="ECO:0007669"/>
    <property type="project" value="InterPro"/>
</dbReference>